<name>A0A918KVT1_9ACTN</name>
<dbReference type="Proteomes" id="UP000645555">
    <property type="component" value="Unassembled WGS sequence"/>
</dbReference>
<reference evidence="3" key="2">
    <citation type="submission" date="2020-09" db="EMBL/GenBank/DDBJ databases">
        <authorList>
            <person name="Sun Q."/>
            <person name="Ohkuma M."/>
        </authorList>
    </citation>
    <scope>NUCLEOTIDE SEQUENCE</scope>
    <source>
        <strain evidence="3">JCM 4956</strain>
    </source>
</reference>
<gene>
    <name evidence="3" type="ORF">GCM10010515_50120</name>
</gene>
<feature type="transmembrane region" description="Helical" evidence="2">
    <location>
        <begin position="46"/>
        <end position="70"/>
    </location>
</feature>
<proteinExistence type="predicted"/>
<evidence type="ECO:0000313" key="3">
    <source>
        <dbReference type="EMBL" id="GGX76357.1"/>
    </source>
</evidence>
<protein>
    <submittedName>
        <fullName evidence="3">Uncharacterized protein</fullName>
    </submittedName>
</protein>
<keyword evidence="2" id="KW-1133">Transmembrane helix</keyword>
<accession>A0A918KVT1</accession>
<dbReference type="Pfam" id="PF20088">
    <property type="entry name" value="DUF6480"/>
    <property type="match status" value="1"/>
</dbReference>
<dbReference type="RefSeq" id="WP_190037816.1">
    <property type="nucleotide sequence ID" value="NZ_BMWD01000019.1"/>
</dbReference>
<comment type="caution">
    <text evidence="3">The sequence shown here is derived from an EMBL/GenBank/DDBJ whole genome shotgun (WGS) entry which is preliminary data.</text>
</comment>
<reference evidence="3" key="1">
    <citation type="journal article" date="2014" name="Int. J. Syst. Evol. Microbiol.">
        <title>Complete genome sequence of Corynebacterium casei LMG S-19264T (=DSM 44701T), isolated from a smear-ripened cheese.</title>
        <authorList>
            <consortium name="US DOE Joint Genome Institute (JGI-PGF)"/>
            <person name="Walter F."/>
            <person name="Albersmeier A."/>
            <person name="Kalinowski J."/>
            <person name="Ruckert C."/>
        </authorList>
    </citation>
    <scope>NUCLEOTIDE SEQUENCE</scope>
    <source>
        <strain evidence="3">JCM 4956</strain>
    </source>
</reference>
<evidence type="ECO:0000313" key="4">
    <source>
        <dbReference type="Proteomes" id="UP000645555"/>
    </source>
</evidence>
<dbReference type="AlphaFoldDB" id="A0A918KVT1"/>
<keyword evidence="2" id="KW-0812">Transmembrane</keyword>
<sequence>MSTQESMPRLAPGLAAERVVSPGETPPVETGISGISYPEPPTPRKAWGPVSLTLIIAVVILVAVGLIGMVTTLNL</sequence>
<keyword evidence="2" id="KW-0472">Membrane</keyword>
<evidence type="ECO:0000256" key="1">
    <source>
        <dbReference type="SAM" id="MobiDB-lite"/>
    </source>
</evidence>
<dbReference type="EMBL" id="BMWD01000019">
    <property type="protein sequence ID" value="GGX76357.1"/>
    <property type="molecule type" value="Genomic_DNA"/>
</dbReference>
<dbReference type="InterPro" id="IPR045512">
    <property type="entry name" value="DUF6480"/>
</dbReference>
<evidence type="ECO:0000256" key="2">
    <source>
        <dbReference type="SAM" id="Phobius"/>
    </source>
</evidence>
<feature type="region of interest" description="Disordered" evidence="1">
    <location>
        <begin position="1"/>
        <end position="39"/>
    </location>
</feature>
<keyword evidence="4" id="KW-1185">Reference proteome</keyword>
<organism evidence="3 4">
    <name type="scientific">Streptomyces fructofermentans</name>
    <dbReference type="NCBI Taxonomy" id="152141"/>
    <lineage>
        <taxon>Bacteria</taxon>
        <taxon>Bacillati</taxon>
        <taxon>Actinomycetota</taxon>
        <taxon>Actinomycetes</taxon>
        <taxon>Kitasatosporales</taxon>
        <taxon>Streptomycetaceae</taxon>
        <taxon>Streptomyces</taxon>
    </lineage>
</organism>